<keyword evidence="4" id="KW-1185">Reference proteome</keyword>
<feature type="domain" description="Polysaccharide pyruvyl transferase" evidence="2">
    <location>
        <begin position="110"/>
        <end position="392"/>
    </location>
</feature>
<dbReference type="Pfam" id="PF04230">
    <property type="entry name" value="PS_pyruv_trans"/>
    <property type="match status" value="1"/>
</dbReference>
<comment type="caution">
    <text evidence="3">The sequence shown here is derived from an EMBL/GenBank/DDBJ whole genome shotgun (WGS) entry which is preliminary data.</text>
</comment>
<dbReference type="PANTHER" id="PTHR36836:SF1">
    <property type="entry name" value="COLANIC ACID BIOSYNTHESIS PROTEIN WCAK"/>
    <property type="match status" value="1"/>
</dbReference>
<dbReference type="InterPro" id="IPR007345">
    <property type="entry name" value="Polysacch_pyruvyl_Trfase"/>
</dbReference>
<keyword evidence="3" id="KW-0808">Transferase</keyword>
<accession>A0AAW6U382</accession>
<feature type="transmembrane region" description="Helical" evidence="1">
    <location>
        <begin position="99"/>
        <end position="118"/>
    </location>
</feature>
<protein>
    <submittedName>
        <fullName evidence="3">Polysaccharide pyruvyl transferase family protein</fullName>
    </submittedName>
</protein>
<dbReference type="Proteomes" id="UP001431776">
    <property type="component" value="Unassembled WGS sequence"/>
</dbReference>
<proteinExistence type="predicted"/>
<keyword evidence="1" id="KW-1133">Transmembrane helix</keyword>
<dbReference type="PANTHER" id="PTHR36836">
    <property type="entry name" value="COLANIC ACID BIOSYNTHESIS PROTEIN WCAK"/>
    <property type="match status" value="1"/>
</dbReference>
<evidence type="ECO:0000256" key="1">
    <source>
        <dbReference type="SAM" id="Phobius"/>
    </source>
</evidence>
<sequence>MTEQTLSERPLGIAANGTGSHLGAQKQGPCVCLLGASFDTGNLGVSALAESSVRCILARWPEARVVLLASSREQGWHQLSLGDRTVALQKAPIRFCRNVLLAHHYGVLFLCVLALWAFPFDGLKRYLAGRNATLGLLLDSRLFVDISGGDSFSDIYGVRRFILAFLIRMLPLMLRKDLVLFPQTYGPFKRAMSRSMARWVLRRAKRIYSRDQAGLDYVRDLIGRPDVGRAVEFAPDVAFLLEPRKPSGLDADLEAIRNGASAVVGLNVSGLIYYGGYRGGNEFGLRVPYKELVDAIVERLLQKDGVRILLVPHVIPVGVYKGDIENDRAACLDVHRRLSVRYPGRLFVAEGTYDQGEVKYVIGLCDFFIGTRMHSCIAALSQCIPAVGVAYSKKFEGVFETIGAGDLVADMRSLDADDILGIIETAYLSRGSIADRLRETMPEVRRKVSNLLEGLDP</sequence>
<evidence type="ECO:0000259" key="2">
    <source>
        <dbReference type="Pfam" id="PF04230"/>
    </source>
</evidence>
<dbReference type="AlphaFoldDB" id="A0AAW6U382"/>
<gene>
    <name evidence="3" type="ORF">QJ522_11560</name>
</gene>
<dbReference type="EMBL" id="JASCXX010000012">
    <property type="protein sequence ID" value="MDI6449683.1"/>
    <property type="molecule type" value="Genomic_DNA"/>
</dbReference>
<evidence type="ECO:0000313" key="3">
    <source>
        <dbReference type="EMBL" id="MDI6449683.1"/>
    </source>
</evidence>
<organism evidence="3 4">
    <name type="scientific">Anaerobaca lacustris</name>
    <dbReference type="NCBI Taxonomy" id="3044600"/>
    <lineage>
        <taxon>Bacteria</taxon>
        <taxon>Pseudomonadati</taxon>
        <taxon>Planctomycetota</taxon>
        <taxon>Phycisphaerae</taxon>
        <taxon>Sedimentisphaerales</taxon>
        <taxon>Anaerobacaceae</taxon>
        <taxon>Anaerobaca</taxon>
    </lineage>
</organism>
<keyword evidence="1" id="KW-0812">Transmembrane</keyword>
<dbReference type="RefSeq" id="WP_349245091.1">
    <property type="nucleotide sequence ID" value="NZ_JASCXX010000012.1"/>
</dbReference>
<dbReference type="GO" id="GO:0016740">
    <property type="term" value="F:transferase activity"/>
    <property type="evidence" value="ECO:0007669"/>
    <property type="project" value="UniProtKB-KW"/>
</dbReference>
<evidence type="ECO:0000313" key="4">
    <source>
        <dbReference type="Proteomes" id="UP001431776"/>
    </source>
</evidence>
<name>A0AAW6U382_9BACT</name>
<keyword evidence="1" id="KW-0472">Membrane</keyword>
<reference evidence="3" key="1">
    <citation type="submission" date="2023-05" db="EMBL/GenBank/DDBJ databases">
        <title>Anaerotaeda fermentans gen. nov., sp. nov., a novel anaerobic planctomycete of the new family within the order Sedimentisphaerales isolated from Taman Peninsula, Russia.</title>
        <authorList>
            <person name="Khomyakova M.A."/>
            <person name="Merkel A.Y."/>
            <person name="Slobodkin A.I."/>
        </authorList>
    </citation>
    <scope>NUCLEOTIDE SEQUENCE</scope>
    <source>
        <strain evidence="3">M17dextr</strain>
    </source>
</reference>